<organism evidence="2 3">
    <name type="scientific">Hymenobacter canadensis</name>
    <dbReference type="NCBI Taxonomy" id="2999067"/>
    <lineage>
        <taxon>Bacteria</taxon>
        <taxon>Pseudomonadati</taxon>
        <taxon>Bacteroidota</taxon>
        <taxon>Cytophagia</taxon>
        <taxon>Cytophagales</taxon>
        <taxon>Hymenobacteraceae</taxon>
        <taxon>Hymenobacter</taxon>
    </lineage>
</organism>
<dbReference type="Proteomes" id="UP001211005">
    <property type="component" value="Chromosome"/>
</dbReference>
<keyword evidence="1" id="KW-0812">Transmembrane</keyword>
<feature type="transmembrane region" description="Helical" evidence="1">
    <location>
        <begin position="68"/>
        <end position="88"/>
    </location>
</feature>
<keyword evidence="3" id="KW-1185">Reference proteome</keyword>
<dbReference type="RefSeq" id="WP_269560137.1">
    <property type="nucleotide sequence ID" value="NZ_CP114767.1"/>
</dbReference>
<evidence type="ECO:0000313" key="3">
    <source>
        <dbReference type="Proteomes" id="UP001211005"/>
    </source>
</evidence>
<evidence type="ECO:0000313" key="2">
    <source>
        <dbReference type="EMBL" id="WBA42079.1"/>
    </source>
</evidence>
<feature type="transmembrane region" description="Helical" evidence="1">
    <location>
        <begin position="125"/>
        <end position="144"/>
    </location>
</feature>
<reference evidence="2 3" key="1">
    <citation type="submission" date="2022-12" db="EMBL/GenBank/DDBJ databases">
        <title>Hymenobacter canadensis sp. nov. isolated from lake water of the Cambridge Bay, Canada.</title>
        <authorList>
            <person name="Kim W.H."/>
            <person name="Lee Y.M."/>
        </authorList>
    </citation>
    <scope>NUCLEOTIDE SEQUENCE [LARGE SCALE GENOMIC DNA]</scope>
    <source>
        <strain evidence="2 3">PAMC 29467</strain>
    </source>
</reference>
<name>A0ABY7LNT7_9BACT</name>
<keyword evidence="1" id="KW-0472">Membrane</keyword>
<feature type="transmembrane region" description="Helical" evidence="1">
    <location>
        <begin position="164"/>
        <end position="184"/>
    </location>
</feature>
<feature type="transmembrane region" description="Helical" evidence="1">
    <location>
        <begin position="196"/>
        <end position="217"/>
    </location>
</feature>
<keyword evidence="1" id="KW-1133">Transmembrane helix</keyword>
<sequence>MSTPESAKLIQLFYALSYLGQASILVPIVIGFQRRQRLAPASRIIFYCCLMWLVMMAFGEFARKFWHYNVVIWDAVDILEMWFIGVAYHRVLRFRLRRHFLPLGILYTAFALLDIFVLHGLMRSITYTIVLKSTLFVVLTLLYFEQILRELRNIRLEHDPMFVISVALLLYYAGTVVAIMMRGYFIDQDAILQSQIVYAVNSVLNLVMHGLIARGFWLAGRQPQLAVEPLTAATAQRPA</sequence>
<proteinExistence type="predicted"/>
<feature type="transmembrane region" description="Helical" evidence="1">
    <location>
        <begin position="44"/>
        <end position="62"/>
    </location>
</feature>
<dbReference type="EMBL" id="CP114767">
    <property type="protein sequence ID" value="WBA42079.1"/>
    <property type="molecule type" value="Genomic_DNA"/>
</dbReference>
<feature type="transmembrane region" description="Helical" evidence="1">
    <location>
        <begin position="12"/>
        <end position="32"/>
    </location>
</feature>
<accession>A0ABY7LNT7</accession>
<protein>
    <submittedName>
        <fullName evidence="2">Uncharacterized protein</fullName>
    </submittedName>
</protein>
<evidence type="ECO:0000256" key="1">
    <source>
        <dbReference type="SAM" id="Phobius"/>
    </source>
</evidence>
<feature type="transmembrane region" description="Helical" evidence="1">
    <location>
        <begin position="100"/>
        <end position="119"/>
    </location>
</feature>
<gene>
    <name evidence="2" type="ORF">O3303_00640</name>
</gene>